<proteinExistence type="predicted"/>
<organism evidence="3 4">
    <name type="scientific">Pontiella desulfatans</name>
    <dbReference type="NCBI Taxonomy" id="2750659"/>
    <lineage>
        <taxon>Bacteria</taxon>
        <taxon>Pseudomonadati</taxon>
        <taxon>Kiritimatiellota</taxon>
        <taxon>Kiritimatiellia</taxon>
        <taxon>Kiritimatiellales</taxon>
        <taxon>Pontiellaceae</taxon>
        <taxon>Pontiella</taxon>
    </lineage>
</organism>
<evidence type="ECO:0000256" key="1">
    <source>
        <dbReference type="ARBA" id="ARBA00022737"/>
    </source>
</evidence>
<gene>
    <name evidence="3" type="primary">inlA</name>
    <name evidence="3" type="ORF">PDESU_00889</name>
</gene>
<accession>A0A6C2TXM1</accession>
<sequence>MVSIGFLCMVSCVASGTNKRGRPSGRTLNFPNNTSLGVLVDMDQPANSEPSHWWWGGIAGKWVQVGEAKGDVAVPLNMRLGFAVEPEGWIDLSTLANLAPDAIEALEFHGSPKDEYIDDIGTLTELKTLVLGSGAATHKGLASLKKLESLERLHIDPIDEDGMAIVGELTSLKGLRLSSESVITCKGFSHLARLSALEELMIGWKGYEGNGLVHLSQLPSLEYLYLSGFETGSEGLVYLGNIPSLQRLEFSDIRGEAIAALPDMPSLKTLAIKSKNPEFIPTSQLVNFTGLESLSLSGCFTDDGLAPLKELPALQDISLLHKLFSGRNVITDEGLAHLGKIQSLESVRIYTGHFTDKGLEHLSGLKKLKKLQMPNARHVTDSGMQSVASIGHLETLYLNGSLLTHEGMRQLAKLTNLKSLRFLSPSQLTNQALAELAPLQKLEQLELGYAPNVTVSGLNGLNRLAHLRALTVRGISNNDAVLDLSGLPRLEQLELPGIGDDDLACLAQLKHLKKLTIRSGNTITDAGLAHLEGISSLRELEIRLRKDEESRISQEAITRLKKNLPNLVYYSR</sequence>
<dbReference type="PANTHER" id="PTHR13318">
    <property type="entry name" value="PARTNER OF PAIRED, ISOFORM B-RELATED"/>
    <property type="match status" value="1"/>
</dbReference>
<evidence type="ECO:0000259" key="2">
    <source>
        <dbReference type="Pfam" id="PF23598"/>
    </source>
</evidence>
<dbReference type="AlphaFoldDB" id="A0A6C2TXM1"/>
<dbReference type="SUPFAM" id="SSF52075">
    <property type="entry name" value="Outer arm dynein light chain 1"/>
    <property type="match status" value="1"/>
</dbReference>
<dbReference type="SUPFAM" id="SSF52047">
    <property type="entry name" value="RNI-like"/>
    <property type="match status" value="1"/>
</dbReference>
<protein>
    <submittedName>
        <fullName evidence="3">Internalin-A</fullName>
    </submittedName>
</protein>
<name>A0A6C2TXM1_PONDE</name>
<dbReference type="PANTHER" id="PTHR13318:SF105">
    <property type="entry name" value="F-BOX_LRR-REPEAT PROTEIN 3"/>
    <property type="match status" value="1"/>
</dbReference>
<keyword evidence="4" id="KW-1185">Reference proteome</keyword>
<dbReference type="Pfam" id="PF23598">
    <property type="entry name" value="LRR_14"/>
    <property type="match status" value="1"/>
</dbReference>
<dbReference type="GO" id="GO:0031146">
    <property type="term" value="P:SCF-dependent proteasomal ubiquitin-dependent protein catabolic process"/>
    <property type="evidence" value="ECO:0007669"/>
    <property type="project" value="TreeGrafter"/>
</dbReference>
<dbReference type="Gene3D" id="3.80.10.10">
    <property type="entry name" value="Ribonuclease Inhibitor"/>
    <property type="match status" value="6"/>
</dbReference>
<feature type="domain" description="Disease resistance R13L4/SHOC-2-like LRR" evidence="2">
    <location>
        <begin position="117"/>
        <end position="349"/>
    </location>
</feature>
<dbReference type="InterPro" id="IPR006553">
    <property type="entry name" value="Leu-rich_rpt_Cys-con_subtyp"/>
</dbReference>
<dbReference type="InterPro" id="IPR055414">
    <property type="entry name" value="LRR_R13L4/SHOC2-like"/>
</dbReference>
<dbReference type="EMBL" id="CAAHFG010000001">
    <property type="protein sequence ID" value="VGO12337.1"/>
    <property type="molecule type" value="Genomic_DNA"/>
</dbReference>
<reference evidence="3 4" key="1">
    <citation type="submission" date="2019-04" db="EMBL/GenBank/DDBJ databases">
        <authorList>
            <person name="Van Vliet M D."/>
        </authorList>
    </citation>
    <scope>NUCLEOTIDE SEQUENCE [LARGE SCALE GENOMIC DNA]</scope>
    <source>
        <strain evidence="3 4">F1</strain>
    </source>
</reference>
<evidence type="ECO:0000313" key="4">
    <source>
        <dbReference type="Proteomes" id="UP000366872"/>
    </source>
</evidence>
<dbReference type="InterPro" id="IPR032675">
    <property type="entry name" value="LRR_dom_sf"/>
</dbReference>
<evidence type="ECO:0000313" key="3">
    <source>
        <dbReference type="EMBL" id="VGO12337.1"/>
    </source>
</evidence>
<dbReference type="Proteomes" id="UP000366872">
    <property type="component" value="Unassembled WGS sequence"/>
</dbReference>
<dbReference type="GO" id="GO:0019005">
    <property type="term" value="C:SCF ubiquitin ligase complex"/>
    <property type="evidence" value="ECO:0007669"/>
    <property type="project" value="TreeGrafter"/>
</dbReference>
<dbReference type="SMART" id="SM00367">
    <property type="entry name" value="LRR_CC"/>
    <property type="match status" value="7"/>
</dbReference>
<keyword evidence="1" id="KW-0677">Repeat</keyword>